<accession>A0A2J6PEY8</accession>
<evidence type="ECO:0000256" key="1">
    <source>
        <dbReference type="SAM" id="MobiDB-lite"/>
    </source>
</evidence>
<dbReference type="OrthoDB" id="5388207at2759"/>
<feature type="compositionally biased region" description="Basic and acidic residues" evidence="1">
    <location>
        <begin position="257"/>
        <end position="274"/>
    </location>
</feature>
<feature type="compositionally biased region" description="Basic and acidic residues" evidence="1">
    <location>
        <begin position="42"/>
        <end position="53"/>
    </location>
</feature>
<feature type="compositionally biased region" description="Low complexity" evidence="1">
    <location>
        <begin position="85"/>
        <end position="116"/>
    </location>
</feature>
<evidence type="ECO:0000313" key="3">
    <source>
        <dbReference type="Proteomes" id="UP000235672"/>
    </source>
</evidence>
<dbReference type="AlphaFoldDB" id="A0A2J6PEY8"/>
<gene>
    <name evidence="2" type="ORF">NA56DRAFT_652451</name>
</gene>
<feature type="compositionally biased region" description="Polar residues" evidence="1">
    <location>
        <begin position="1"/>
        <end position="13"/>
    </location>
</feature>
<evidence type="ECO:0000313" key="2">
    <source>
        <dbReference type="EMBL" id="PMD12549.1"/>
    </source>
</evidence>
<dbReference type="STRING" id="1745343.A0A2J6PEY8"/>
<feature type="compositionally biased region" description="Basic and acidic residues" evidence="1">
    <location>
        <begin position="155"/>
        <end position="180"/>
    </location>
</feature>
<keyword evidence="3" id="KW-1185">Reference proteome</keyword>
<protein>
    <submittedName>
        <fullName evidence="2">Uncharacterized protein</fullName>
    </submittedName>
</protein>
<feature type="compositionally biased region" description="Basic and acidic residues" evidence="1">
    <location>
        <begin position="282"/>
        <end position="313"/>
    </location>
</feature>
<feature type="compositionally biased region" description="Basic and acidic residues" evidence="1">
    <location>
        <begin position="210"/>
        <end position="238"/>
    </location>
</feature>
<dbReference type="EMBL" id="KZ613548">
    <property type="protein sequence ID" value="PMD12549.1"/>
    <property type="molecule type" value="Genomic_DNA"/>
</dbReference>
<name>A0A2J6PEY8_9HELO</name>
<feature type="region of interest" description="Disordered" evidence="1">
    <location>
        <begin position="1"/>
        <end position="313"/>
    </location>
</feature>
<proteinExistence type="predicted"/>
<sequence length="313" mass="32788">MEAVNNLVSTASQLIWGEGNGANGQKENETKGQEPLSGETGNVEKGEPYDKGNAEPTSTPAGIEEPKSASQTEEDVKTFYNTAAPKTTVETEPSSTTPPKSEEPTSTTETEPNPKTNAPMTTSNTTDQKPTSSENTTADPSSAPQNTQKQQGADRPFDEPSSEEHDHIKETKKEAEDAAKVDTSGPGPKSLEEKARDTGGTLDAGSAAGKAEDGSKAGYDDDGPQKESHGEGTGEKYVKSSGMKADGGDFDAAKPGAAREADRLLEEKGVHHEVGATGSPIGKEDVGADSKADKPKLSERIKAKLHIHGKDKD</sequence>
<organism evidence="2 3">
    <name type="scientific">Hyaloscypha hepaticicola</name>
    <dbReference type="NCBI Taxonomy" id="2082293"/>
    <lineage>
        <taxon>Eukaryota</taxon>
        <taxon>Fungi</taxon>
        <taxon>Dikarya</taxon>
        <taxon>Ascomycota</taxon>
        <taxon>Pezizomycotina</taxon>
        <taxon>Leotiomycetes</taxon>
        <taxon>Helotiales</taxon>
        <taxon>Hyaloscyphaceae</taxon>
        <taxon>Hyaloscypha</taxon>
    </lineage>
</organism>
<feature type="compositionally biased region" description="Polar residues" evidence="1">
    <location>
        <begin position="118"/>
        <end position="151"/>
    </location>
</feature>
<dbReference type="Proteomes" id="UP000235672">
    <property type="component" value="Unassembled WGS sequence"/>
</dbReference>
<reference evidence="2 3" key="1">
    <citation type="submission" date="2016-05" db="EMBL/GenBank/DDBJ databases">
        <title>A degradative enzymes factory behind the ericoid mycorrhizal symbiosis.</title>
        <authorList>
            <consortium name="DOE Joint Genome Institute"/>
            <person name="Martino E."/>
            <person name="Morin E."/>
            <person name="Grelet G."/>
            <person name="Kuo A."/>
            <person name="Kohler A."/>
            <person name="Daghino S."/>
            <person name="Barry K."/>
            <person name="Choi C."/>
            <person name="Cichocki N."/>
            <person name="Clum A."/>
            <person name="Copeland A."/>
            <person name="Hainaut M."/>
            <person name="Haridas S."/>
            <person name="Labutti K."/>
            <person name="Lindquist E."/>
            <person name="Lipzen A."/>
            <person name="Khouja H.-R."/>
            <person name="Murat C."/>
            <person name="Ohm R."/>
            <person name="Olson A."/>
            <person name="Spatafora J."/>
            <person name="Veneault-Fourrey C."/>
            <person name="Henrissat B."/>
            <person name="Grigoriev I."/>
            <person name="Martin F."/>
            <person name="Perotto S."/>
        </authorList>
    </citation>
    <scope>NUCLEOTIDE SEQUENCE [LARGE SCALE GENOMIC DNA]</scope>
    <source>
        <strain evidence="2 3">UAMH 7357</strain>
    </source>
</reference>